<proteinExistence type="predicted"/>
<reference evidence="1" key="1">
    <citation type="submission" date="2021-01" db="EMBL/GenBank/DDBJ databases">
        <title>Whole genome shotgun sequence of Virgisporangium aurantiacum NBRC 16421.</title>
        <authorList>
            <person name="Komaki H."/>
            <person name="Tamura T."/>
        </authorList>
    </citation>
    <scope>NUCLEOTIDE SEQUENCE</scope>
    <source>
        <strain evidence="1">NBRC 16421</strain>
    </source>
</reference>
<organism evidence="1 2">
    <name type="scientific">Virgisporangium aurantiacum</name>
    <dbReference type="NCBI Taxonomy" id="175570"/>
    <lineage>
        <taxon>Bacteria</taxon>
        <taxon>Bacillati</taxon>
        <taxon>Actinomycetota</taxon>
        <taxon>Actinomycetes</taxon>
        <taxon>Micromonosporales</taxon>
        <taxon>Micromonosporaceae</taxon>
        <taxon>Virgisporangium</taxon>
    </lineage>
</organism>
<dbReference type="EMBL" id="BOPG01000126">
    <property type="protein sequence ID" value="GIJ64720.1"/>
    <property type="molecule type" value="Genomic_DNA"/>
</dbReference>
<accession>A0A8J4E736</accession>
<comment type="caution">
    <text evidence="1">The sequence shown here is derived from an EMBL/GenBank/DDBJ whole genome shotgun (WGS) entry which is preliminary data.</text>
</comment>
<gene>
    <name evidence="1" type="ORF">Vau01_122360</name>
</gene>
<keyword evidence="2" id="KW-1185">Reference proteome</keyword>
<evidence type="ECO:0000313" key="2">
    <source>
        <dbReference type="Proteomes" id="UP000612585"/>
    </source>
</evidence>
<sequence length="171" mass="18175">MLFFGSHTATDTGVVDALVDCVDGRRVLIRRNDHTDPQRRLGALTALFSTVDEAEAATLPPEHRRLLTESIFRSPAAAVPSAAVLGPAVLSLLRALSRSTPPLLVVEAVHRLDDDTRCVLEYMAEEARGSLVRMIAVEEVPGPGGPRGYAICPSPLVIIGLGPSFGSLSPN</sequence>
<evidence type="ECO:0000313" key="1">
    <source>
        <dbReference type="EMBL" id="GIJ64720.1"/>
    </source>
</evidence>
<protein>
    <submittedName>
        <fullName evidence="1">Uncharacterized protein</fullName>
    </submittedName>
</protein>
<dbReference type="Proteomes" id="UP000612585">
    <property type="component" value="Unassembled WGS sequence"/>
</dbReference>
<name>A0A8J4E736_9ACTN</name>
<dbReference type="AlphaFoldDB" id="A0A8J4E736"/>